<name>A0A1Y2BHL7_9TREE</name>
<feature type="region of interest" description="Disordered" evidence="1">
    <location>
        <begin position="197"/>
        <end position="216"/>
    </location>
</feature>
<evidence type="ECO:0008006" key="4">
    <source>
        <dbReference type="Google" id="ProtNLM"/>
    </source>
</evidence>
<protein>
    <recommendedName>
        <fullName evidence="4">HCP-like protein</fullName>
    </recommendedName>
</protein>
<evidence type="ECO:0000313" key="2">
    <source>
        <dbReference type="EMBL" id="ORY34279.1"/>
    </source>
</evidence>
<dbReference type="AlphaFoldDB" id="A0A1Y2BHL7"/>
<sequence>MTSFTSSSYLRQPRMPSASDVVSSGSFASPLAQFKGSLVNSSSTSTLRHPINVKAVPTLDLNLFRTASVCSIDSLASLGTVSGESVSDFGSRVESPTTPRATKTHEEYFDLESPTTTPSKTSSSSQLTPKRSFRVASREPIKTRPRALSRPEPASRAPVPIQPNHDLLDSDLRSVHGEQGSEWGEDEANFEWLDTNDAPEAVNGHGRDSLSPSKRLSKIKASVPGLGTSEGRKLKKPLVFARRAPPPPSESGPSTSKAISHPQNLQPRSPRTNNEGSRAQMINYIEGPRSPRTDTEGPRSARTGYQGPRSPRINYNEGFRSPRTNLNEEFRTEYNDGLKSARTKHDEHLPAPGLRPPSLRSSSDPMHAPVPRRNLSLAARPAAQGSDRQAPIAFLPLKDSTSSAMNRRNSKMSMQSVAYSFYDLDPESPSTPRAGTPSGELLFPRGKYVKVPLSRLEHDARERTFSAPEPPRPTPKPQHSALIVGDRNADDLVSAGVEARGKGDLPKAAWYFMKAAEMGSATGRMYYGLALRHGWGVAKDDRKAFVELRRACEESLSGGQIDFHRSPGATKLTPQQKKAMTRDLSVGMFEIANCFLEGVGVKKAPDVGVSYLRFAANMGDVASQEQLGFLLSKGSGGIKKDMKEAARWYRTAIAQGSTNTFGLAWIWKDKYMD</sequence>
<organism evidence="2 3">
    <name type="scientific">Naematelia encephala</name>
    <dbReference type="NCBI Taxonomy" id="71784"/>
    <lineage>
        <taxon>Eukaryota</taxon>
        <taxon>Fungi</taxon>
        <taxon>Dikarya</taxon>
        <taxon>Basidiomycota</taxon>
        <taxon>Agaricomycotina</taxon>
        <taxon>Tremellomycetes</taxon>
        <taxon>Tremellales</taxon>
        <taxon>Naemateliaceae</taxon>
        <taxon>Naematelia</taxon>
    </lineage>
</organism>
<evidence type="ECO:0000313" key="3">
    <source>
        <dbReference type="Proteomes" id="UP000193986"/>
    </source>
</evidence>
<gene>
    <name evidence="2" type="ORF">BCR39DRAFT_517414</name>
</gene>
<feature type="compositionally biased region" description="Polar residues" evidence="1">
    <location>
        <begin position="257"/>
        <end position="277"/>
    </location>
</feature>
<dbReference type="STRING" id="71784.A0A1Y2BHL7"/>
<dbReference type="InterPro" id="IPR011990">
    <property type="entry name" value="TPR-like_helical_dom_sf"/>
</dbReference>
<feature type="compositionally biased region" description="Basic and acidic residues" evidence="1">
    <location>
        <begin position="289"/>
        <end position="299"/>
    </location>
</feature>
<dbReference type="EMBL" id="MCFC01000003">
    <property type="protein sequence ID" value="ORY34279.1"/>
    <property type="molecule type" value="Genomic_DNA"/>
</dbReference>
<accession>A0A1Y2BHL7</accession>
<proteinExistence type="predicted"/>
<dbReference type="OrthoDB" id="2148946at2759"/>
<feature type="compositionally biased region" description="Polar residues" evidence="1">
    <location>
        <begin position="1"/>
        <end position="10"/>
    </location>
</feature>
<dbReference type="Gene3D" id="1.25.40.10">
    <property type="entry name" value="Tetratricopeptide repeat domain"/>
    <property type="match status" value="1"/>
</dbReference>
<dbReference type="InterPro" id="IPR052945">
    <property type="entry name" value="Mitotic_Regulator"/>
</dbReference>
<dbReference type="SMART" id="SM00671">
    <property type="entry name" value="SEL1"/>
    <property type="match status" value="4"/>
</dbReference>
<reference evidence="2 3" key="1">
    <citation type="submission" date="2016-07" db="EMBL/GenBank/DDBJ databases">
        <title>Pervasive Adenine N6-methylation of Active Genes in Fungi.</title>
        <authorList>
            <consortium name="DOE Joint Genome Institute"/>
            <person name="Mondo S.J."/>
            <person name="Dannebaum R.O."/>
            <person name="Kuo R.C."/>
            <person name="Labutti K."/>
            <person name="Haridas S."/>
            <person name="Kuo A."/>
            <person name="Salamov A."/>
            <person name="Ahrendt S.R."/>
            <person name="Lipzen A."/>
            <person name="Sullivan W."/>
            <person name="Andreopoulos W.B."/>
            <person name="Clum A."/>
            <person name="Lindquist E."/>
            <person name="Daum C."/>
            <person name="Ramamoorthy G.K."/>
            <person name="Gryganskyi A."/>
            <person name="Culley D."/>
            <person name="Magnuson J.K."/>
            <person name="James T.Y."/>
            <person name="O'Malley M.A."/>
            <person name="Stajich J.E."/>
            <person name="Spatafora J.W."/>
            <person name="Visel A."/>
            <person name="Grigoriev I.V."/>
        </authorList>
    </citation>
    <scope>NUCLEOTIDE SEQUENCE [LARGE SCALE GENOMIC DNA]</scope>
    <source>
        <strain evidence="2 3">68-887.2</strain>
    </source>
</reference>
<dbReference type="SUPFAM" id="SSF81901">
    <property type="entry name" value="HCP-like"/>
    <property type="match status" value="1"/>
</dbReference>
<evidence type="ECO:0000256" key="1">
    <source>
        <dbReference type="SAM" id="MobiDB-lite"/>
    </source>
</evidence>
<feature type="region of interest" description="Disordered" evidence="1">
    <location>
        <begin position="1"/>
        <end position="22"/>
    </location>
</feature>
<dbReference type="PANTHER" id="PTHR43628">
    <property type="entry name" value="ACTIVATOR OF C KINASE PROTEIN 1-RELATED"/>
    <property type="match status" value="1"/>
</dbReference>
<dbReference type="GO" id="GO:0010972">
    <property type="term" value="P:negative regulation of G2/M transition of mitotic cell cycle"/>
    <property type="evidence" value="ECO:0007669"/>
    <property type="project" value="TreeGrafter"/>
</dbReference>
<feature type="region of interest" description="Disordered" evidence="1">
    <location>
        <begin position="341"/>
        <end position="371"/>
    </location>
</feature>
<comment type="caution">
    <text evidence="2">The sequence shown here is derived from an EMBL/GenBank/DDBJ whole genome shotgun (WGS) entry which is preliminary data.</text>
</comment>
<dbReference type="GO" id="GO:0032153">
    <property type="term" value="C:cell division site"/>
    <property type="evidence" value="ECO:0007669"/>
    <property type="project" value="TreeGrafter"/>
</dbReference>
<dbReference type="Pfam" id="PF08238">
    <property type="entry name" value="Sel1"/>
    <property type="match status" value="4"/>
</dbReference>
<dbReference type="PANTHER" id="PTHR43628:SF1">
    <property type="entry name" value="CHITIN SYNTHASE REGULATORY FACTOR 2-RELATED"/>
    <property type="match status" value="1"/>
</dbReference>
<feature type="region of interest" description="Disordered" evidence="1">
    <location>
        <begin position="81"/>
        <end position="168"/>
    </location>
</feature>
<dbReference type="InParanoid" id="A0A1Y2BHL7"/>
<dbReference type="Proteomes" id="UP000193986">
    <property type="component" value="Unassembled WGS sequence"/>
</dbReference>
<keyword evidence="3" id="KW-1185">Reference proteome</keyword>
<feature type="compositionally biased region" description="Low complexity" evidence="1">
    <location>
        <begin position="113"/>
        <end position="129"/>
    </location>
</feature>
<feature type="region of interest" description="Disordered" evidence="1">
    <location>
        <begin position="221"/>
        <end position="323"/>
    </location>
</feature>
<dbReference type="InterPro" id="IPR006597">
    <property type="entry name" value="Sel1-like"/>
</dbReference>